<sequence>MNKRKYALELISEVGMAIVKPTRNPIDINIKLTSNFYDEHVNQEHEESEYPLVDQRMYQKLIGKLLYLNITRPDINFSTQTLSQFPQQAKKSPLDATLRVVRYLKKQPGLGSLLASKSDGLVTTFCDVNWASCRLNKRFVRGYMVKVRHVSSILEVHGSMFSVSGALVPLYLFNQLEVQ</sequence>
<gene>
    <name evidence="2" type="primary">LOC107023375</name>
</gene>
<dbReference type="RefSeq" id="XP_015079545.1">
    <property type="nucleotide sequence ID" value="XM_015224059.1"/>
</dbReference>
<dbReference type="PANTHER" id="PTHR11439">
    <property type="entry name" value="GAG-POL-RELATED RETROTRANSPOSON"/>
    <property type="match status" value="1"/>
</dbReference>
<accession>A0ABM1H2R0</accession>
<reference evidence="2" key="2">
    <citation type="submission" date="2025-08" db="UniProtKB">
        <authorList>
            <consortium name="RefSeq"/>
        </authorList>
    </citation>
    <scope>IDENTIFICATION</scope>
</reference>
<organism evidence="1 2">
    <name type="scientific">Solanum pennellii</name>
    <name type="common">Tomato</name>
    <name type="synonym">Lycopersicon pennellii</name>
    <dbReference type="NCBI Taxonomy" id="28526"/>
    <lineage>
        <taxon>Eukaryota</taxon>
        <taxon>Viridiplantae</taxon>
        <taxon>Streptophyta</taxon>
        <taxon>Embryophyta</taxon>
        <taxon>Tracheophyta</taxon>
        <taxon>Spermatophyta</taxon>
        <taxon>Magnoliopsida</taxon>
        <taxon>eudicotyledons</taxon>
        <taxon>Gunneridae</taxon>
        <taxon>Pentapetalae</taxon>
        <taxon>asterids</taxon>
        <taxon>lamiids</taxon>
        <taxon>Solanales</taxon>
        <taxon>Solanaceae</taxon>
        <taxon>Solanoideae</taxon>
        <taxon>Solaneae</taxon>
        <taxon>Solanum</taxon>
        <taxon>Solanum subgen. Lycopersicon</taxon>
    </lineage>
</organism>
<dbReference type="PANTHER" id="PTHR11439:SF499">
    <property type="entry name" value="PPC DOMAIN-CONTAINING PROTEIN"/>
    <property type="match status" value="1"/>
</dbReference>
<dbReference type="Proteomes" id="UP000694930">
    <property type="component" value="Chromosome 1"/>
</dbReference>
<reference evidence="1" key="1">
    <citation type="journal article" date="2014" name="Nat. Genet.">
        <title>The genome of the stress-tolerant wild tomato species Solanum pennellii.</title>
        <authorList>
            <person name="Bolger A."/>
            <person name="Scossa F."/>
            <person name="Bolger M.E."/>
            <person name="Lanz C."/>
            <person name="Maumus F."/>
            <person name="Tohge T."/>
            <person name="Quesneville H."/>
            <person name="Alseekh S."/>
            <person name="Sorensen I."/>
            <person name="Lichtenstein G."/>
            <person name="Fich E.A."/>
            <person name="Conte M."/>
            <person name="Keller H."/>
            <person name="Schneeberger K."/>
            <person name="Schwacke R."/>
            <person name="Ofner I."/>
            <person name="Vrebalov J."/>
            <person name="Xu Y."/>
            <person name="Osorio S."/>
            <person name="Aflitos S.A."/>
            <person name="Schijlen E."/>
            <person name="Jimenez-Gomez J.M."/>
            <person name="Ryngajllo M."/>
            <person name="Kimura S."/>
            <person name="Kumar R."/>
            <person name="Koenig D."/>
            <person name="Headland L.R."/>
            <person name="Maloof J.N."/>
            <person name="Sinha N."/>
            <person name="van Ham R.C."/>
            <person name="Lankhorst R.K."/>
            <person name="Mao L."/>
            <person name="Vogel A."/>
            <person name="Arsova B."/>
            <person name="Panstruga R."/>
            <person name="Fei Z."/>
            <person name="Rose J.K."/>
            <person name="Zamir D."/>
            <person name="Carrari F."/>
            <person name="Giovannoni J.J."/>
            <person name="Weigel D."/>
            <person name="Usadel B."/>
            <person name="Fernie A.R."/>
        </authorList>
    </citation>
    <scope>NUCLEOTIDE SEQUENCE [LARGE SCALE GENOMIC DNA]</scope>
    <source>
        <strain evidence="1">cv. LA0716</strain>
    </source>
</reference>
<evidence type="ECO:0000313" key="1">
    <source>
        <dbReference type="Proteomes" id="UP000694930"/>
    </source>
</evidence>
<name>A0ABM1H2R0_SOLPN</name>
<dbReference type="GeneID" id="107023375"/>
<keyword evidence="1" id="KW-1185">Reference proteome</keyword>
<proteinExistence type="predicted"/>
<evidence type="ECO:0000313" key="2">
    <source>
        <dbReference type="RefSeq" id="XP_015079545.1"/>
    </source>
</evidence>
<protein>
    <submittedName>
        <fullName evidence="2">Uncharacterized protein LOC107023375</fullName>
    </submittedName>
</protein>